<protein>
    <recommendedName>
        <fullName evidence="1">protein-tyrosine-phosphatase</fullName>
        <ecNumber evidence="1">3.1.3.48</ecNumber>
    </recommendedName>
</protein>
<dbReference type="GO" id="GO:0001946">
    <property type="term" value="P:lymphangiogenesis"/>
    <property type="evidence" value="ECO:0007669"/>
    <property type="project" value="TreeGrafter"/>
</dbReference>
<dbReference type="PANTHER" id="PTHR45706">
    <property type="entry name" value="TYROSINE-PROTEIN PHOSPHATASE"/>
    <property type="match status" value="1"/>
</dbReference>
<evidence type="ECO:0000313" key="5">
    <source>
        <dbReference type="Proteomes" id="UP000193380"/>
    </source>
</evidence>
<name>A0A060Z866_ONCMY</name>
<dbReference type="PROSITE" id="PS50057">
    <property type="entry name" value="FERM_3"/>
    <property type="match status" value="1"/>
</dbReference>
<dbReference type="InterPro" id="IPR011993">
    <property type="entry name" value="PH-like_dom_sf"/>
</dbReference>
<feature type="domain" description="FERM" evidence="3">
    <location>
        <begin position="1"/>
        <end position="103"/>
    </location>
</feature>
<dbReference type="EMBL" id="FR952938">
    <property type="protein sequence ID" value="CDR00082.1"/>
    <property type="molecule type" value="Genomic_DNA"/>
</dbReference>
<dbReference type="Gene3D" id="2.30.29.30">
    <property type="entry name" value="Pleckstrin-homology domain (PH domain)/Phosphotyrosine-binding domain (PTB)"/>
    <property type="match status" value="1"/>
</dbReference>
<gene>
    <name evidence="4" type="ORF">GSONMT00058583001</name>
</gene>
<reference evidence="4" key="2">
    <citation type="submission" date="2014-03" db="EMBL/GenBank/DDBJ databases">
        <authorList>
            <person name="Genoscope - CEA"/>
        </authorList>
    </citation>
    <scope>NUCLEOTIDE SEQUENCE</scope>
</reference>
<sequence>MQLAEAELLYIKEVEKLDGFGQESFAAKDTYTNDIFIGVSFIGVFVKHRNGRSIMHHRWKDIGNIAHNKSAITVEITSKDDTIMFHTVSVISNNGTGRLTGHG</sequence>
<evidence type="ECO:0000256" key="2">
    <source>
        <dbReference type="ARBA" id="ARBA00022912"/>
    </source>
</evidence>
<dbReference type="InterPro" id="IPR018980">
    <property type="entry name" value="FERM_PH-like_C"/>
</dbReference>
<evidence type="ECO:0000313" key="4">
    <source>
        <dbReference type="EMBL" id="CDR00082.1"/>
    </source>
</evidence>
<accession>A0A060Z866</accession>
<reference evidence="4" key="1">
    <citation type="journal article" date="2014" name="Nat. Commun.">
        <title>The rainbow trout genome provides novel insights into evolution after whole-genome duplication in vertebrates.</title>
        <authorList>
            <person name="Berthelot C."/>
            <person name="Brunet F."/>
            <person name="Chalopin D."/>
            <person name="Juanchich A."/>
            <person name="Bernard M."/>
            <person name="Noel B."/>
            <person name="Bento P."/>
            <person name="Da Silva C."/>
            <person name="Labadie K."/>
            <person name="Alberti A."/>
            <person name="Aury J.M."/>
            <person name="Louis A."/>
            <person name="Dehais P."/>
            <person name="Bardou P."/>
            <person name="Montfort J."/>
            <person name="Klopp C."/>
            <person name="Cabau C."/>
            <person name="Gaspin C."/>
            <person name="Thorgaard G.H."/>
            <person name="Boussaha M."/>
            <person name="Quillet E."/>
            <person name="Guyomard R."/>
            <person name="Galiana D."/>
            <person name="Bobe J."/>
            <person name="Volff J.N."/>
            <person name="Genet C."/>
            <person name="Wincker P."/>
            <person name="Jaillon O."/>
            <person name="Roest Crollius H."/>
            <person name="Guiguen Y."/>
        </authorList>
    </citation>
    <scope>NUCLEOTIDE SEQUENCE [LARGE SCALE GENOMIC DNA]</scope>
</reference>
<dbReference type="GO" id="GO:0004725">
    <property type="term" value="F:protein tyrosine phosphatase activity"/>
    <property type="evidence" value="ECO:0007669"/>
    <property type="project" value="UniProtKB-EC"/>
</dbReference>
<dbReference type="SUPFAM" id="SSF50729">
    <property type="entry name" value="PH domain-like"/>
    <property type="match status" value="1"/>
</dbReference>
<dbReference type="AlphaFoldDB" id="A0A060Z866"/>
<organism evidence="4 5">
    <name type="scientific">Oncorhynchus mykiss</name>
    <name type="common">Rainbow trout</name>
    <name type="synonym">Salmo gairdneri</name>
    <dbReference type="NCBI Taxonomy" id="8022"/>
    <lineage>
        <taxon>Eukaryota</taxon>
        <taxon>Metazoa</taxon>
        <taxon>Chordata</taxon>
        <taxon>Craniata</taxon>
        <taxon>Vertebrata</taxon>
        <taxon>Euteleostomi</taxon>
        <taxon>Actinopterygii</taxon>
        <taxon>Neopterygii</taxon>
        <taxon>Teleostei</taxon>
        <taxon>Protacanthopterygii</taxon>
        <taxon>Salmoniformes</taxon>
        <taxon>Salmonidae</taxon>
        <taxon>Salmoninae</taxon>
        <taxon>Oncorhynchus</taxon>
    </lineage>
</organism>
<keyword evidence="2" id="KW-0904">Protein phosphatase</keyword>
<dbReference type="STRING" id="8022.A0A060Z866"/>
<proteinExistence type="predicted"/>
<dbReference type="Proteomes" id="UP000193380">
    <property type="component" value="Unassembled WGS sequence"/>
</dbReference>
<dbReference type="Pfam" id="PF09380">
    <property type="entry name" value="FERM_C"/>
    <property type="match status" value="1"/>
</dbReference>
<keyword evidence="2" id="KW-0378">Hydrolase</keyword>
<evidence type="ECO:0000256" key="1">
    <source>
        <dbReference type="ARBA" id="ARBA00013064"/>
    </source>
</evidence>
<dbReference type="PANTHER" id="PTHR45706:SF6">
    <property type="entry name" value="TYROSINE-PROTEIN PHOSPHATASE NON-RECEPTOR TYPE 14"/>
    <property type="match status" value="1"/>
</dbReference>
<dbReference type="InterPro" id="IPR000299">
    <property type="entry name" value="FERM_domain"/>
</dbReference>
<dbReference type="PaxDb" id="8022-A0A060Z866"/>
<dbReference type="GO" id="GO:0005737">
    <property type="term" value="C:cytoplasm"/>
    <property type="evidence" value="ECO:0007669"/>
    <property type="project" value="TreeGrafter"/>
</dbReference>
<evidence type="ECO:0000259" key="3">
    <source>
        <dbReference type="PROSITE" id="PS50057"/>
    </source>
</evidence>
<dbReference type="EC" id="3.1.3.48" evidence="1"/>